<proteinExistence type="predicted"/>
<accession>A0A8S5SS53</accession>
<sequence length="305" mass="34046">MDKLGQKRLNNGSLPVNPILNVYAGMLADVIEERRVPLEARELLPRITNLENVDITTREILIPKYKYDGKALITDLKPKTVPVIAADTEVIRVPLKFISIGIEQDPNKKDDILNGKIYPIKEVEKAMRVVAETENNFILNGFEQLGVKGFNDETIAGAHVVAAGKSWVTSTGEEILEDILKLKKALTAQKKYEAKTLCIPHELDHLFDKTYTRKDGTEIVTGATLRQVLKDREYFENYKSILGIKNPVGMEDTSNTLGYVEVLPIALDKPYTEGRSEIIPIEEKVSGFVLMEPEALAILTGANDE</sequence>
<reference evidence="1" key="1">
    <citation type="journal article" date="2021" name="Proc. Natl. Acad. Sci. U.S.A.">
        <title>A Catalog of Tens of Thousands of Viruses from Human Metagenomes Reveals Hidden Associations with Chronic Diseases.</title>
        <authorList>
            <person name="Tisza M.J."/>
            <person name="Buck C.B."/>
        </authorList>
    </citation>
    <scope>NUCLEOTIDE SEQUENCE</scope>
    <source>
        <strain evidence="1">CtZ2t4</strain>
    </source>
</reference>
<evidence type="ECO:0000313" key="1">
    <source>
        <dbReference type="EMBL" id="DAF53825.1"/>
    </source>
</evidence>
<protein>
    <submittedName>
        <fullName evidence="1">Capsid stabilizing protein</fullName>
    </submittedName>
</protein>
<name>A0A8S5SS53_9CAUD</name>
<dbReference type="InterPro" id="IPR020049">
    <property type="entry name" value="Major_capsid-like"/>
</dbReference>
<organism evidence="1">
    <name type="scientific">Myoviridae sp. ctZ2t4</name>
    <dbReference type="NCBI Taxonomy" id="2827693"/>
    <lineage>
        <taxon>Viruses</taxon>
        <taxon>Duplodnaviria</taxon>
        <taxon>Heunggongvirae</taxon>
        <taxon>Uroviricota</taxon>
        <taxon>Caudoviricetes</taxon>
    </lineage>
</organism>
<dbReference type="Pfam" id="PF09950">
    <property type="entry name" value="Major_capside"/>
    <property type="match status" value="1"/>
</dbReference>
<dbReference type="EMBL" id="BK032664">
    <property type="protein sequence ID" value="DAF53825.1"/>
    <property type="molecule type" value="Genomic_DNA"/>
</dbReference>